<organism evidence="10 11">
    <name type="scientific">Paralvinella palmiformis</name>
    <dbReference type="NCBI Taxonomy" id="53620"/>
    <lineage>
        <taxon>Eukaryota</taxon>
        <taxon>Metazoa</taxon>
        <taxon>Spiralia</taxon>
        <taxon>Lophotrochozoa</taxon>
        <taxon>Annelida</taxon>
        <taxon>Polychaeta</taxon>
        <taxon>Sedentaria</taxon>
        <taxon>Canalipalpata</taxon>
        <taxon>Terebellida</taxon>
        <taxon>Terebelliformia</taxon>
        <taxon>Alvinellidae</taxon>
        <taxon>Paralvinella</taxon>
    </lineage>
</organism>
<evidence type="ECO:0000313" key="10">
    <source>
        <dbReference type="EMBL" id="KAK2168041.1"/>
    </source>
</evidence>
<protein>
    <recommendedName>
        <fullName evidence="7">GCS light chain</fullName>
    </recommendedName>
    <alternativeName>
        <fullName evidence="5">Gamma-ECS regulatory subunit</fullName>
    </alternativeName>
    <alternativeName>
        <fullName evidence="8">Gamma-glutamylcysteine synthetase regulatory subunit</fullName>
    </alternativeName>
    <alternativeName>
        <fullName evidence="6">Glutamate--cysteine ligase modifier subunit</fullName>
    </alternativeName>
</protein>
<evidence type="ECO:0000256" key="8">
    <source>
        <dbReference type="ARBA" id="ARBA00032926"/>
    </source>
</evidence>
<dbReference type="Gene3D" id="3.20.20.100">
    <property type="entry name" value="NADP-dependent oxidoreductase domain"/>
    <property type="match status" value="1"/>
</dbReference>
<dbReference type="GO" id="GO:0030234">
    <property type="term" value="F:enzyme regulator activity"/>
    <property type="evidence" value="ECO:0007669"/>
    <property type="project" value="TreeGrafter"/>
</dbReference>
<keyword evidence="4" id="KW-0317">Glutathione biosynthesis</keyword>
<dbReference type="InterPro" id="IPR036812">
    <property type="entry name" value="NAD(P)_OxRdtase_dom_sf"/>
</dbReference>
<comment type="pathway">
    <text evidence="1">Sulfur metabolism; glutathione biosynthesis; glutathione from L-cysteine and L-glutamate: step 1/2.</text>
</comment>
<evidence type="ECO:0000256" key="7">
    <source>
        <dbReference type="ARBA" id="ARBA00031732"/>
    </source>
</evidence>
<dbReference type="Proteomes" id="UP001208570">
    <property type="component" value="Unassembled WGS sequence"/>
</dbReference>
<dbReference type="InterPro" id="IPR032963">
    <property type="entry name" value="Gclm"/>
</dbReference>
<sequence length="257" mass="29333">MPTDVTSKTPPSEQSSLAAASASFKLQMSAHYGDLYKELLSGRKKFLSNYATSVECADEKFAQKIPDEDRDHMKITVKIFLRIPSATEVEEAVEKACEELGVHHLEKVLLSLPDKKWSFDDLQTVWEKLECLVESEKIYGIGVADLDKSQLEQLYEWAKVKPYINQVILDSCCVMPAELTEYAKERDIRLLTHNDPKEILSEKKFQGLISTAMTSHDSDNWQPVWVVRYTVLFKWRGIVKAKGYIVKGSKDTKKKLP</sequence>
<dbReference type="GO" id="GO:0006750">
    <property type="term" value="P:glutathione biosynthetic process"/>
    <property type="evidence" value="ECO:0007669"/>
    <property type="project" value="UniProtKB-KW"/>
</dbReference>
<dbReference type="SUPFAM" id="SSF51430">
    <property type="entry name" value="NAD(P)-linked oxidoreductase"/>
    <property type="match status" value="1"/>
</dbReference>
<gene>
    <name evidence="10" type="ORF">LSH36_21g08021</name>
</gene>
<accession>A0AAD9NH36</accession>
<name>A0AAD9NH36_9ANNE</name>
<keyword evidence="11" id="KW-1185">Reference proteome</keyword>
<feature type="domain" description="NADP-dependent oxidoreductase" evidence="9">
    <location>
        <begin position="64"/>
        <end position="192"/>
    </location>
</feature>
<reference evidence="10" key="1">
    <citation type="journal article" date="2023" name="Mol. Biol. Evol.">
        <title>Third-Generation Sequencing Reveals the Adaptive Role of the Epigenome in Three Deep-Sea Polychaetes.</title>
        <authorList>
            <person name="Perez M."/>
            <person name="Aroh O."/>
            <person name="Sun Y."/>
            <person name="Lan Y."/>
            <person name="Juniper S.K."/>
            <person name="Young C.R."/>
            <person name="Angers B."/>
            <person name="Qian P.Y."/>
        </authorList>
    </citation>
    <scope>NUCLEOTIDE SEQUENCE</scope>
    <source>
        <strain evidence="10">P08H-3</strain>
    </source>
</reference>
<dbReference type="GO" id="GO:0035226">
    <property type="term" value="F:glutamate-cysteine ligase catalytic subunit binding"/>
    <property type="evidence" value="ECO:0007669"/>
    <property type="project" value="InterPro"/>
</dbReference>
<dbReference type="InterPro" id="IPR023210">
    <property type="entry name" value="NADP_OxRdtase_dom"/>
</dbReference>
<evidence type="ECO:0000256" key="6">
    <source>
        <dbReference type="ARBA" id="ARBA00031154"/>
    </source>
</evidence>
<dbReference type="EMBL" id="JAODUP010000021">
    <property type="protein sequence ID" value="KAK2168041.1"/>
    <property type="molecule type" value="Genomic_DNA"/>
</dbReference>
<evidence type="ECO:0000256" key="3">
    <source>
        <dbReference type="ARBA" id="ARBA00011532"/>
    </source>
</evidence>
<evidence type="ECO:0000256" key="4">
    <source>
        <dbReference type="ARBA" id="ARBA00022684"/>
    </source>
</evidence>
<comment type="subunit">
    <text evidence="3">Heterodimer of a catalytic heavy chain and a regulatory light chain.</text>
</comment>
<comment type="similarity">
    <text evidence="2">Belongs to the aldo/keto reductase family. Glutamate--cysteine ligase light chain subfamily.</text>
</comment>
<comment type="caution">
    <text evidence="10">The sequence shown here is derived from an EMBL/GenBank/DDBJ whole genome shotgun (WGS) entry which is preliminary data.</text>
</comment>
<evidence type="ECO:0000256" key="5">
    <source>
        <dbReference type="ARBA" id="ARBA00030406"/>
    </source>
</evidence>
<evidence type="ECO:0000313" key="11">
    <source>
        <dbReference type="Proteomes" id="UP001208570"/>
    </source>
</evidence>
<proteinExistence type="inferred from homology"/>
<dbReference type="AlphaFoldDB" id="A0AAD9NH36"/>
<evidence type="ECO:0000256" key="2">
    <source>
        <dbReference type="ARBA" id="ARBA00008612"/>
    </source>
</evidence>
<dbReference type="Pfam" id="PF00248">
    <property type="entry name" value="Aldo_ket_red"/>
    <property type="match status" value="1"/>
</dbReference>
<dbReference type="PANTHER" id="PTHR13295:SF4">
    <property type="entry name" value="GLUTAMATE--CYSTEINE LIGASE REGULATORY SUBUNIT"/>
    <property type="match status" value="1"/>
</dbReference>
<evidence type="ECO:0000259" key="9">
    <source>
        <dbReference type="Pfam" id="PF00248"/>
    </source>
</evidence>
<dbReference type="PANTHER" id="PTHR13295">
    <property type="entry name" value="GLUTAMATE CYSTEINE LIGASE REGULATORY SUBUNIT"/>
    <property type="match status" value="1"/>
</dbReference>
<evidence type="ECO:0000256" key="1">
    <source>
        <dbReference type="ARBA" id="ARBA00005006"/>
    </source>
</evidence>
<dbReference type="GO" id="GO:0017109">
    <property type="term" value="C:glutamate-cysteine ligase complex"/>
    <property type="evidence" value="ECO:0007669"/>
    <property type="project" value="TreeGrafter"/>
</dbReference>